<dbReference type="EMBL" id="CAJNOR010002645">
    <property type="protein sequence ID" value="CAF1322556.1"/>
    <property type="molecule type" value="Genomic_DNA"/>
</dbReference>
<accession>A0A814KL85</accession>
<proteinExistence type="predicted"/>
<dbReference type="Proteomes" id="UP000663828">
    <property type="component" value="Unassembled WGS sequence"/>
</dbReference>
<dbReference type="AlphaFoldDB" id="A0A814KL85"/>
<organism evidence="1 4">
    <name type="scientific">Adineta ricciae</name>
    <name type="common">Rotifer</name>
    <dbReference type="NCBI Taxonomy" id="249248"/>
    <lineage>
        <taxon>Eukaryota</taxon>
        <taxon>Metazoa</taxon>
        <taxon>Spiralia</taxon>
        <taxon>Gnathifera</taxon>
        <taxon>Rotifera</taxon>
        <taxon>Eurotatoria</taxon>
        <taxon>Bdelloidea</taxon>
        <taxon>Adinetida</taxon>
        <taxon>Adinetidae</taxon>
        <taxon>Adineta</taxon>
    </lineage>
</organism>
<name>A0A814KL85_ADIRI</name>
<gene>
    <name evidence="1" type="ORF">EDS130_LOCUS17513</name>
    <name evidence="2" type="ORF">XAT740_LOCUS29993</name>
</gene>
<dbReference type="Proteomes" id="UP000663852">
    <property type="component" value="Unassembled WGS sequence"/>
</dbReference>
<protein>
    <submittedName>
        <fullName evidence="1">Uncharacterized protein</fullName>
    </submittedName>
</protein>
<evidence type="ECO:0000313" key="4">
    <source>
        <dbReference type="Proteomes" id="UP000663852"/>
    </source>
</evidence>
<keyword evidence="3" id="KW-1185">Reference proteome</keyword>
<dbReference type="EMBL" id="CAJNOJ010000079">
    <property type="protein sequence ID" value="CAF1052762.1"/>
    <property type="molecule type" value="Genomic_DNA"/>
</dbReference>
<evidence type="ECO:0000313" key="2">
    <source>
        <dbReference type="EMBL" id="CAF1322556.1"/>
    </source>
</evidence>
<sequence>MYNQLIVLLDRHINVSGNSLRAKLTMDESQCVKIFTAIDPCLTFLEQSINKRIFVIVPGSFDPTTVLSICDHKHVHHIYSLHGDIASHTNLAEGYANKLTTFNHEDNLIGRLFQDIENYLRQQANECIIQANIYKERAKQVSTGCCG</sequence>
<evidence type="ECO:0000313" key="3">
    <source>
        <dbReference type="Proteomes" id="UP000663828"/>
    </source>
</evidence>
<reference evidence="1" key="1">
    <citation type="submission" date="2021-02" db="EMBL/GenBank/DDBJ databases">
        <authorList>
            <person name="Nowell W R."/>
        </authorList>
    </citation>
    <scope>NUCLEOTIDE SEQUENCE</scope>
</reference>
<evidence type="ECO:0000313" key="1">
    <source>
        <dbReference type="EMBL" id="CAF1052762.1"/>
    </source>
</evidence>
<comment type="caution">
    <text evidence="1">The sequence shown here is derived from an EMBL/GenBank/DDBJ whole genome shotgun (WGS) entry which is preliminary data.</text>
</comment>